<proteinExistence type="predicted"/>
<comment type="caution">
    <text evidence="1">The sequence shown here is derived from an EMBL/GenBank/DDBJ whole genome shotgun (WGS) entry which is preliminary data.</text>
</comment>
<reference evidence="1" key="1">
    <citation type="submission" date="2022-05" db="EMBL/GenBank/DDBJ databases">
        <title>Chromosome-level genome of Chaenocephalus aceratus.</title>
        <authorList>
            <person name="Park H."/>
        </authorList>
    </citation>
    <scope>NUCLEOTIDE SEQUENCE</scope>
    <source>
        <strain evidence="1">KU_202001</strain>
    </source>
</reference>
<keyword evidence="2" id="KW-1185">Reference proteome</keyword>
<sequence>AASAGLGGSSAAPLRLLCGSSAAPLRLLCGSSVQRVCTAAVCRQQRAFRGGTDWPSG</sequence>
<gene>
    <name evidence="1" type="ORF">KUCAC02_010959</name>
</gene>
<organism evidence="1 2">
    <name type="scientific">Chaenocephalus aceratus</name>
    <name type="common">Blackfin icefish</name>
    <name type="synonym">Chaenichthys aceratus</name>
    <dbReference type="NCBI Taxonomy" id="36190"/>
    <lineage>
        <taxon>Eukaryota</taxon>
        <taxon>Metazoa</taxon>
        <taxon>Chordata</taxon>
        <taxon>Craniata</taxon>
        <taxon>Vertebrata</taxon>
        <taxon>Euteleostomi</taxon>
        <taxon>Actinopterygii</taxon>
        <taxon>Neopterygii</taxon>
        <taxon>Teleostei</taxon>
        <taxon>Neoteleostei</taxon>
        <taxon>Acanthomorphata</taxon>
        <taxon>Eupercaria</taxon>
        <taxon>Perciformes</taxon>
        <taxon>Notothenioidei</taxon>
        <taxon>Channichthyidae</taxon>
        <taxon>Chaenocephalus</taxon>
    </lineage>
</organism>
<protein>
    <submittedName>
        <fullName evidence="1">Uncharacterized protein</fullName>
    </submittedName>
</protein>
<feature type="non-terminal residue" evidence="1">
    <location>
        <position position="1"/>
    </location>
</feature>
<feature type="non-terminal residue" evidence="1">
    <location>
        <position position="57"/>
    </location>
</feature>
<dbReference type="Proteomes" id="UP001057452">
    <property type="component" value="Chromosome 11"/>
</dbReference>
<dbReference type="EMBL" id="CM043795">
    <property type="protein sequence ID" value="KAI4817574.1"/>
    <property type="molecule type" value="Genomic_DNA"/>
</dbReference>
<evidence type="ECO:0000313" key="1">
    <source>
        <dbReference type="EMBL" id="KAI4817574.1"/>
    </source>
</evidence>
<name>A0ACB9WW61_CHAAC</name>
<accession>A0ACB9WW61</accession>
<evidence type="ECO:0000313" key="2">
    <source>
        <dbReference type="Proteomes" id="UP001057452"/>
    </source>
</evidence>